<protein>
    <submittedName>
        <fullName evidence="1">Uncharacterized protein</fullName>
    </submittedName>
</protein>
<reference evidence="1" key="2">
    <citation type="submission" date="2020-11" db="EMBL/GenBank/DDBJ databases">
        <authorList>
            <person name="McCartney M.A."/>
            <person name="Auch B."/>
            <person name="Kono T."/>
            <person name="Mallez S."/>
            <person name="Becker A."/>
            <person name="Gohl D.M."/>
            <person name="Silverstein K.A.T."/>
            <person name="Koren S."/>
            <person name="Bechman K.B."/>
            <person name="Herman A."/>
            <person name="Abrahante J.E."/>
            <person name="Garbe J."/>
        </authorList>
    </citation>
    <scope>NUCLEOTIDE SEQUENCE</scope>
    <source>
        <strain evidence="1">Duluth1</strain>
        <tissue evidence="1">Whole animal</tissue>
    </source>
</reference>
<reference evidence="1" key="1">
    <citation type="journal article" date="2019" name="bioRxiv">
        <title>The Genome of the Zebra Mussel, Dreissena polymorpha: A Resource for Invasive Species Research.</title>
        <authorList>
            <person name="McCartney M.A."/>
            <person name="Auch B."/>
            <person name="Kono T."/>
            <person name="Mallez S."/>
            <person name="Zhang Y."/>
            <person name="Obille A."/>
            <person name="Becker A."/>
            <person name="Abrahante J.E."/>
            <person name="Garbe J."/>
            <person name="Badalamenti J.P."/>
            <person name="Herman A."/>
            <person name="Mangelson H."/>
            <person name="Liachko I."/>
            <person name="Sullivan S."/>
            <person name="Sone E.D."/>
            <person name="Koren S."/>
            <person name="Silverstein K.A.T."/>
            <person name="Beckman K.B."/>
            <person name="Gohl D.M."/>
        </authorList>
    </citation>
    <scope>NUCLEOTIDE SEQUENCE</scope>
    <source>
        <strain evidence="1">Duluth1</strain>
        <tissue evidence="1">Whole animal</tissue>
    </source>
</reference>
<sequence>MLILFELKVSRVSAKSVPEPDIMLCGKRGRRKYRSNEIKKPLNELGSLSDPSGLVRERVNLAT</sequence>
<dbReference type="Proteomes" id="UP000828390">
    <property type="component" value="Unassembled WGS sequence"/>
</dbReference>
<keyword evidence="2" id="KW-1185">Reference proteome</keyword>
<evidence type="ECO:0000313" key="2">
    <source>
        <dbReference type="Proteomes" id="UP000828390"/>
    </source>
</evidence>
<name>A0A9D4L650_DREPO</name>
<dbReference type="EMBL" id="JAIWYP010000003">
    <property type="protein sequence ID" value="KAH3852518.1"/>
    <property type="molecule type" value="Genomic_DNA"/>
</dbReference>
<proteinExistence type="predicted"/>
<comment type="caution">
    <text evidence="1">The sequence shown here is derived from an EMBL/GenBank/DDBJ whole genome shotgun (WGS) entry which is preliminary data.</text>
</comment>
<accession>A0A9D4L650</accession>
<organism evidence="1 2">
    <name type="scientific">Dreissena polymorpha</name>
    <name type="common">Zebra mussel</name>
    <name type="synonym">Mytilus polymorpha</name>
    <dbReference type="NCBI Taxonomy" id="45954"/>
    <lineage>
        <taxon>Eukaryota</taxon>
        <taxon>Metazoa</taxon>
        <taxon>Spiralia</taxon>
        <taxon>Lophotrochozoa</taxon>
        <taxon>Mollusca</taxon>
        <taxon>Bivalvia</taxon>
        <taxon>Autobranchia</taxon>
        <taxon>Heteroconchia</taxon>
        <taxon>Euheterodonta</taxon>
        <taxon>Imparidentia</taxon>
        <taxon>Neoheterodontei</taxon>
        <taxon>Myida</taxon>
        <taxon>Dreissenoidea</taxon>
        <taxon>Dreissenidae</taxon>
        <taxon>Dreissena</taxon>
    </lineage>
</organism>
<gene>
    <name evidence="1" type="ORF">DPMN_095027</name>
</gene>
<dbReference type="AlphaFoldDB" id="A0A9D4L650"/>
<evidence type="ECO:0000313" key="1">
    <source>
        <dbReference type="EMBL" id="KAH3852518.1"/>
    </source>
</evidence>